<proteinExistence type="predicted"/>
<dbReference type="Proteomes" id="UP001054837">
    <property type="component" value="Unassembled WGS sequence"/>
</dbReference>
<dbReference type="EMBL" id="BPLQ01000994">
    <property type="protein sequence ID" value="GIX77191.1"/>
    <property type="molecule type" value="Genomic_DNA"/>
</dbReference>
<feature type="region of interest" description="Disordered" evidence="1">
    <location>
        <begin position="58"/>
        <end position="81"/>
    </location>
</feature>
<evidence type="ECO:0000313" key="2">
    <source>
        <dbReference type="EMBL" id="GIX77191.1"/>
    </source>
</evidence>
<gene>
    <name evidence="2" type="ORF">CDAR_105461</name>
</gene>
<dbReference type="AlphaFoldDB" id="A0AAV4MXH0"/>
<accession>A0AAV4MXH0</accession>
<evidence type="ECO:0000256" key="1">
    <source>
        <dbReference type="SAM" id="MobiDB-lite"/>
    </source>
</evidence>
<sequence>MKHYVFKVPGEEETNPDMEWKMIEVENEYHTIYKLYLKPFLFNTIVFGHMILRRPFQMTQHKKKKKGPPKQLGYVPPRKET</sequence>
<reference evidence="2 3" key="1">
    <citation type="submission" date="2021-06" db="EMBL/GenBank/DDBJ databases">
        <title>Caerostris darwini draft genome.</title>
        <authorList>
            <person name="Kono N."/>
            <person name="Arakawa K."/>
        </authorList>
    </citation>
    <scope>NUCLEOTIDE SEQUENCE [LARGE SCALE GENOMIC DNA]</scope>
</reference>
<protein>
    <submittedName>
        <fullName evidence="2">Uncharacterized protein</fullName>
    </submittedName>
</protein>
<evidence type="ECO:0000313" key="3">
    <source>
        <dbReference type="Proteomes" id="UP001054837"/>
    </source>
</evidence>
<comment type="caution">
    <text evidence="2">The sequence shown here is derived from an EMBL/GenBank/DDBJ whole genome shotgun (WGS) entry which is preliminary data.</text>
</comment>
<keyword evidence="3" id="KW-1185">Reference proteome</keyword>
<organism evidence="2 3">
    <name type="scientific">Caerostris darwini</name>
    <dbReference type="NCBI Taxonomy" id="1538125"/>
    <lineage>
        <taxon>Eukaryota</taxon>
        <taxon>Metazoa</taxon>
        <taxon>Ecdysozoa</taxon>
        <taxon>Arthropoda</taxon>
        <taxon>Chelicerata</taxon>
        <taxon>Arachnida</taxon>
        <taxon>Araneae</taxon>
        <taxon>Araneomorphae</taxon>
        <taxon>Entelegynae</taxon>
        <taxon>Araneoidea</taxon>
        <taxon>Araneidae</taxon>
        <taxon>Caerostris</taxon>
    </lineage>
</organism>
<name>A0AAV4MXH0_9ARAC</name>